<accession>A0A3G4ZZW1</accession>
<evidence type="ECO:0000259" key="1">
    <source>
        <dbReference type="Pfam" id="PF21657"/>
    </source>
</evidence>
<dbReference type="Pfam" id="PF21657">
    <property type="entry name" value="L544_helical"/>
    <property type="match status" value="1"/>
</dbReference>
<gene>
    <name evidence="2" type="ORF">Faunusvirus22_2</name>
</gene>
<protein>
    <recommendedName>
        <fullName evidence="1">L544-like helical domain-containing protein</fullName>
    </recommendedName>
</protein>
<sequence length="347" mass="41472">MLIYSKQLKDKVDAIIKGLILGDKMVYWGSFGKKYVTDIDVTNFVHNRSVDDVINHITTIAQPTAERRFIRLTAGSDPRYTYDWDKYDKASFQKLTQELHKLKLLSDEDIELINRSQDDIYLYQFLFNKKSVLRWSFNELMNREKIIDSITIKLVDAVEHRNVIHLIHKIDDIYIGIDIHFDVIKTEKIVQPSIEQHIMMANYKIDTKDYYFALRELRHFFKNDRNMYKQLQYITEEKYGKHKQLLTYIYLFKNITNNSVFSDNPDVYYTIFKKIVKYNKRYINFSSPILNIIYNGLKTHSYKETTDAINKLADEYTTFLNNIAYKDLVIYRQKLSDNIKQNIHPLD</sequence>
<organism evidence="2">
    <name type="scientific">Faunusvirus sp</name>
    <dbReference type="NCBI Taxonomy" id="2487766"/>
    <lineage>
        <taxon>Viruses</taxon>
        <taxon>Varidnaviria</taxon>
        <taxon>Bamfordvirae</taxon>
        <taxon>Nucleocytoviricota</taxon>
        <taxon>Megaviricetes</taxon>
        <taxon>Imitervirales</taxon>
        <taxon>Mimiviridae</taxon>
    </lineage>
</organism>
<evidence type="ECO:0000313" key="2">
    <source>
        <dbReference type="EMBL" id="AYV79551.1"/>
    </source>
</evidence>
<name>A0A3G4ZZW1_9VIRU</name>
<dbReference type="InterPro" id="IPR048545">
    <property type="entry name" value="L544-like_helical"/>
</dbReference>
<feature type="domain" description="L544-like helical" evidence="1">
    <location>
        <begin position="198"/>
        <end position="327"/>
    </location>
</feature>
<reference evidence="2" key="1">
    <citation type="submission" date="2018-10" db="EMBL/GenBank/DDBJ databases">
        <title>Hidden diversity of soil giant viruses.</title>
        <authorList>
            <person name="Schulz F."/>
            <person name="Alteio L."/>
            <person name="Goudeau D."/>
            <person name="Ryan E.M."/>
            <person name="Malmstrom R.R."/>
            <person name="Blanchard J."/>
            <person name="Woyke T."/>
        </authorList>
    </citation>
    <scope>NUCLEOTIDE SEQUENCE</scope>
    <source>
        <strain evidence="2">FNV1</strain>
    </source>
</reference>
<proteinExistence type="predicted"/>
<dbReference type="EMBL" id="MK072153">
    <property type="protein sequence ID" value="AYV79551.1"/>
    <property type="molecule type" value="Genomic_DNA"/>
</dbReference>